<dbReference type="InterPro" id="IPR036388">
    <property type="entry name" value="WH-like_DNA-bd_sf"/>
</dbReference>
<dbReference type="SUPFAM" id="SSF46785">
    <property type="entry name" value="Winged helix' DNA-binding domain"/>
    <property type="match status" value="1"/>
</dbReference>
<keyword evidence="2" id="KW-0346">Stress response</keyword>
<dbReference type="SMART" id="SM00415">
    <property type="entry name" value="HSF"/>
    <property type="match status" value="1"/>
</dbReference>
<dbReference type="PANTHER" id="PTHR10015">
    <property type="entry name" value="HEAT SHOCK TRANSCRIPTION FACTOR"/>
    <property type="match status" value="1"/>
</dbReference>
<dbReference type="PANTHER" id="PTHR10015:SF329">
    <property type="entry name" value="HEAT STRESS TRANSCRIPTION FACTOR B-1"/>
    <property type="match status" value="1"/>
</dbReference>
<keyword evidence="8" id="KW-1185">Reference proteome</keyword>
<dbReference type="AlphaFoldDB" id="A0AAU9M229"/>
<evidence type="ECO:0000256" key="1">
    <source>
        <dbReference type="ARBA" id="ARBA00004123"/>
    </source>
</evidence>
<evidence type="ECO:0000259" key="6">
    <source>
        <dbReference type="SMART" id="SM00415"/>
    </source>
</evidence>
<dbReference type="EMBL" id="CAKMRJ010001112">
    <property type="protein sequence ID" value="CAH1421899.1"/>
    <property type="molecule type" value="Genomic_DNA"/>
</dbReference>
<dbReference type="InterPro" id="IPR036390">
    <property type="entry name" value="WH_DNA-bd_sf"/>
</dbReference>
<accession>A0AAU9M229</accession>
<proteinExistence type="inferred from homology"/>
<keyword evidence="3" id="KW-0238">DNA-binding</keyword>
<evidence type="ECO:0000256" key="2">
    <source>
        <dbReference type="ARBA" id="ARBA00023016"/>
    </source>
</evidence>
<dbReference type="Proteomes" id="UP001157418">
    <property type="component" value="Unassembled WGS sequence"/>
</dbReference>
<dbReference type="Gene3D" id="1.10.10.10">
    <property type="entry name" value="Winged helix-like DNA-binding domain superfamily/Winged helix DNA-binding domain"/>
    <property type="match status" value="1"/>
</dbReference>
<organism evidence="7 8">
    <name type="scientific">Lactuca virosa</name>
    <dbReference type="NCBI Taxonomy" id="75947"/>
    <lineage>
        <taxon>Eukaryota</taxon>
        <taxon>Viridiplantae</taxon>
        <taxon>Streptophyta</taxon>
        <taxon>Embryophyta</taxon>
        <taxon>Tracheophyta</taxon>
        <taxon>Spermatophyta</taxon>
        <taxon>Magnoliopsida</taxon>
        <taxon>eudicotyledons</taxon>
        <taxon>Gunneridae</taxon>
        <taxon>Pentapetalae</taxon>
        <taxon>asterids</taxon>
        <taxon>campanulids</taxon>
        <taxon>Asterales</taxon>
        <taxon>Asteraceae</taxon>
        <taxon>Cichorioideae</taxon>
        <taxon>Cichorieae</taxon>
        <taxon>Lactucinae</taxon>
        <taxon>Lactuca</taxon>
    </lineage>
</organism>
<comment type="similarity">
    <text evidence="5">Belongs to the HSF family.</text>
</comment>
<evidence type="ECO:0000313" key="8">
    <source>
        <dbReference type="Proteomes" id="UP001157418"/>
    </source>
</evidence>
<dbReference type="Pfam" id="PF00447">
    <property type="entry name" value="HSF_DNA-bind"/>
    <property type="match status" value="1"/>
</dbReference>
<keyword evidence="4" id="KW-0539">Nucleus</keyword>
<sequence>MTDDMISWNKSGNRFIVWKTTDFTRDLLPNSFKYNDFSRFVRHLNTYPMCSEFGLLLRVTLVVELFS</sequence>
<dbReference type="GO" id="GO:0000978">
    <property type="term" value="F:RNA polymerase II cis-regulatory region sequence-specific DNA binding"/>
    <property type="evidence" value="ECO:0007669"/>
    <property type="project" value="TreeGrafter"/>
</dbReference>
<feature type="domain" description="HSF-type DNA-binding" evidence="6">
    <location>
        <begin position="2"/>
        <end position="62"/>
    </location>
</feature>
<dbReference type="GO" id="GO:0003700">
    <property type="term" value="F:DNA-binding transcription factor activity"/>
    <property type="evidence" value="ECO:0007669"/>
    <property type="project" value="InterPro"/>
</dbReference>
<protein>
    <recommendedName>
        <fullName evidence="6">HSF-type DNA-binding domain-containing protein</fullName>
    </recommendedName>
</protein>
<dbReference type="InterPro" id="IPR000232">
    <property type="entry name" value="HSF_DNA-bd"/>
</dbReference>
<evidence type="ECO:0000256" key="3">
    <source>
        <dbReference type="ARBA" id="ARBA00023125"/>
    </source>
</evidence>
<dbReference type="GO" id="GO:0006357">
    <property type="term" value="P:regulation of transcription by RNA polymerase II"/>
    <property type="evidence" value="ECO:0007669"/>
    <property type="project" value="TreeGrafter"/>
</dbReference>
<evidence type="ECO:0000256" key="4">
    <source>
        <dbReference type="ARBA" id="ARBA00023242"/>
    </source>
</evidence>
<evidence type="ECO:0000313" key="7">
    <source>
        <dbReference type="EMBL" id="CAH1421899.1"/>
    </source>
</evidence>
<evidence type="ECO:0000256" key="5">
    <source>
        <dbReference type="RuleBase" id="RU004020"/>
    </source>
</evidence>
<comment type="subcellular location">
    <subcellularLocation>
        <location evidence="1">Nucleus</location>
    </subcellularLocation>
</comment>
<comment type="caution">
    <text evidence="7">The sequence shown here is derived from an EMBL/GenBank/DDBJ whole genome shotgun (WGS) entry which is preliminary data.</text>
</comment>
<gene>
    <name evidence="7" type="ORF">LVIROSA_LOCUS9271</name>
</gene>
<dbReference type="GO" id="GO:0005634">
    <property type="term" value="C:nucleus"/>
    <property type="evidence" value="ECO:0007669"/>
    <property type="project" value="UniProtKB-SubCell"/>
</dbReference>
<reference evidence="7 8" key="1">
    <citation type="submission" date="2022-01" db="EMBL/GenBank/DDBJ databases">
        <authorList>
            <person name="Xiong W."/>
            <person name="Schranz E."/>
        </authorList>
    </citation>
    <scope>NUCLEOTIDE SEQUENCE [LARGE SCALE GENOMIC DNA]</scope>
</reference>
<name>A0AAU9M229_9ASTR</name>